<feature type="compositionally biased region" description="Low complexity" evidence="1">
    <location>
        <begin position="603"/>
        <end position="629"/>
    </location>
</feature>
<organism evidence="2 3">
    <name type="scientific">Coccomyxa viridis</name>
    <dbReference type="NCBI Taxonomy" id="1274662"/>
    <lineage>
        <taxon>Eukaryota</taxon>
        <taxon>Viridiplantae</taxon>
        <taxon>Chlorophyta</taxon>
        <taxon>core chlorophytes</taxon>
        <taxon>Trebouxiophyceae</taxon>
        <taxon>Trebouxiophyceae incertae sedis</taxon>
        <taxon>Coccomyxaceae</taxon>
        <taxon>Coccomyxa</taxon>
    </lineage>
</organism>
<feature type="compositionally biased region" description="Basic and acidic residues" evidence="1">
    <location>
        <begin position="1092"/>
        <end position="1110"/>
    </location>
</feature>
<feature type="compositionally biased region" description="Low complexity" evidence="1">
    <location>
        <begin position="1111"/>
        <end position="1125"/>
    </location>
</feature>
<evidence type="ECO:0000313" key="2">
    <source>
        <dbReference type="EMBL" id="CAK0783450.1"/>
    </source>
</evidence>
<gene>
    <name evidence="2" type="ORF">CVIRNUC_006649</name>
</gene>
<feature type="compositionally biased region" description="Low complexity" evidence="1">
    <location>
        <begin position="1007"/>
        <end position="1021"/>
    </location>
</feature>
<feature type="compositionally biased region" description="Basic and acidic residues" evidence="1">
    <location>
        <begin position="1190"/>
        <end position="1202"/>
    </location>
</feature>
<feature type="compositionally biased region" description="Basic and acidic residues" evidence="1">
    <location>
        <begin position="1152"/>
        <end position="1162"/>
    </location>
</feature>
<feature type="compositionally biased region" description="Low complexity" evidence="1">
    <location>
        <begin position="656"/>
        <end position="665"/>
    </location>
</feature>
<evidence type="ECO:0000313" key="3">
    <source>
        <dbReference type="Proteomes" id="UP001314263"/>
    </source>
</evidence>
<reference evidence="2 3" key="1">
    <citation type="submission" date="2023-10" db="EMBL/GenBank/DDBJ databases">
        <authorList>
            <person name="Maclean D."/>
            <person name="Macfadyen A."/>
        </authorList>
    </citation>
    <scope>NUCLEOTIDE SEQUENCE [LARGE SCALE GENOMIC DNA]</scope>
</reference>
<feature type="compositionally biased region" description="Low complexity" evidence="1">
    <location>
        <begin position="883"/>
        <end position="897"/>
    </location>
</feature>
<name>A0AAV1IAX3_9CHLO</name>
<feature type="compositionally biased region" description="Low complexity" evidence="1">
    <location>
        <begin position="1176"/>
        <end position="1187"/>
    </location>
</feature>
<feature type="compositionally biased region" description="Low complexity" evidence="1">
    <location>
        <begin position="1337"/>
        <end position="1346"/>
    </location>
</feature>
<feature type="compositionally biased region" description="Low complexity" evidence="1">
    <location>
        <begin position="944"/>
        <end position="963"/>
    </location>
</feature>
<evidence type="ECO:0008006" key="4">
    <source>
        <dbReference type="Google" id="ProtNLM"/>
    </source>
</evidence>
<feature type="compositionally biased region" description="Low complexity" evidence="1">
    <location>
        <begin position="72"/>
        <end position="81"/>
    </location>
</feature>
<feature type="compositionally biased region" description="Pro residues" evidence="1">
    <location>
        <begin position="231"/>
        <end position="245"/>
    </location>
</feature>
<feature type="compositionally biased region" description="Basic residues" evidence="1">
    <location>
        <begin position="1139"/>
        <end position="1151"/>
    </location>
</feature>
<feature type="compositionally biased region" description="Polar residues" evidence="1">
    <location>
        <begin position="531"/>
        <end position="540"/>
    </location>
</feature>
<feature type="compositionally biased region" description="Low complexity" evidence="1">
    <location>
        <begin position="761"/>
        <end position="770"/>
    </location>
</feature>
<sequence>MQGTSGTRPRGRMVSLGRVTAPKPVNLPSQKRENNGNDPNIPLVPKAVSSSVWGSQAGQDAPPVQAPPQHAPPQHAQPAQGQPGGAAWGGAGASDRRQASALLAQDEFPTLGAPAVEALPNGGPYGHAPQGFANGIPPSHPPVDRAAWDRPASGASYGKAGSPADFHGGSAGSWGAPSTGERWADSAPMRGPPPGQGYGPPAGPYGGMDARMDMQGAPYIPAQGGGFAPFNQPPPPPPRARPPSAPIDHTGPRYMAGPPEYPPRPQQPQQMAGPGARGHGQYEGHGQMPSYGAGNMAGAGYMPPHLRNRERPEGGMTRPGSEWSIAAQPSESLPDEAPMQTTPPKILRRDLPAIPPSMPRAGVQPQQGHAQQHAAGEGHHRSSHGGLQPHPEPAIAQHPPMQPHYQQRSHGPQAAAQELPVPEQGHSGQHQHQHQHPQQQPPPPPPQQQQALGAQRLQFGQLGSPPGYGREPEKRPLQGPPPALHLLNGHPGQQPAGGPMSKLQREHSAGGQGFSPKVAQTLGLNRAASGPESTDGQPVQANGPIATFGQPASKPQHQPAAASLRTPTASEAATPKAASADAAPAQQQPAAMSELQAQKAYMRQKVQQRQQEAKLQQQAAAGRQRSASEASRHSTQQNLAQLDPSGQPEQPRVPIASGPGRAQGRQGPGSGGRGQEAGRGRGRRDMQQPRSSEAQAAETAVPLVSPAEQLIMEAKMRSMSVEATRGATHSGPAQQRQHPQHQRQHPPQHQHPQQQPPPQQQPQQQAQAQHEGASAGAEGGQRRPSAARDGQPKAVPIASVARDSSRRDAAGVGQQRRPAVPIAVPMPDKKPAAEGRPQHEGQGPQRERAGPREKRGRERGAPAPADVTPRAPNQVSSGTQHSGPPAANAGLAGALGAEQQTAGPPGVNRRGARSGRTQPGPRGERPAGQGVQSKEASVAEAVDAPPGLAAEQQQQEPLQAPEGVHQGPIAKSSDQSGPAQERRERHDRAPRGGRRERSGRDRPPRPAAAAAAGTAADSDAATEGKGSEHTEAEAGQSGLPREGRRRAGEQPLKKPRGSSDAGSGQQIQAPPGLGGRSPQNGPLADKAPAQGSRRERAERELYHPPVKDGGEPSQEAQAEVSAEAPLQMTDGKPPGLGRSRQRHGRERRERRRPADGAPDKAVDLPGDDGPAQEGGAQPQKPASAASQPEEDSKPRQPRERGPRSSGRGSQGRGQAGAPAPAEDGQDRGSSSAAKGEAPAASLPQECEAPQEGLPQRSGRSGRGRGPRGGARGSRSSQDGAPADAGEGRGSDGEPGKVRTLELARGAVDAKGKRVWAVKDGPAGFQAAGEKPSSTEGAAAAATPTAP</sequence>
<feature type="compositionally biased region" description="Polar residues" evidence="1">
    <location>
        <begin position="871"/>
        <end position="882"/>
    </location>
</feature>
<protein>
    <recommendedName>
        <fullName evidence="4">BAT2 N-terminal domain-containing protein</fullName>
    </recommendedName>
</protein>
<accession>A0AAV1IAX3</accession>
<evidence type="ECO:0000256" key="1">
    <source>
        <dbReference type="SAM" id="MobiDB-lite"/>
    </source>
</evidence>
<feature type="region of interest" description="Disordered" evidence="1">
    <location>
        <begin position="1"/>
        <end position="1310"/>
    </location>
</feature>
<feature type="region of interest" description="Disordered" evidence="1">
    <location>
        <begin position="1322"/>
        <end position="1346"/>
    </location>
</feature>
<feature type="compositionally biased region" description="Basic residues" evidence="1">
    <location>
        <begin position="738"/>
        <end position="748"/>
    </location>
</feature>
<feature type="compositionally biased region" description="Low complexity" evidence="1">
    <location>
        <begin position="566"/>
        <end position="593"/>
    </location>
</feature>
<feature type="compositionally biased region" description="Basic and acidic residues" evidence="1">
    <location>
        <begin position="676"/>
        <end position="687"/>
    </location>
</feature>
<dbReference type="EMBL" id="CAUYUE010000008">
    <property type="protein sequence ID" value="CAK0783450.1"/>
    <property type="molecule type" value="Genomic_DNA"/>
</dbReference>
<feature type="compositionally biased region" description="Gly residues" evidence="1">
    <location>
        <begin position="82"/>
        <end position="92"/>
    </location>
</feature>
<feature type="compositionally biased region" description="Basic and acidic residues" evidence="1">
    <location>
        <begin position="827"/>
        <end position="860"/>
    </location>
</feature>
<keyword evidence="3" id="KW-1185">Reference proteome</keyword>
<feature type="compositionally biased region" description="Low complexity" evidence="1">
    <location>
        <begin position="291"/>
        <end position="302"/>
    </location>
</feature>
<feature type="compositionally biased region" description="Basic and acidic residues" evidence="1">
    <location>
        <begin position="1285"/>
        <end position="1310"/>
    </location>
</feature>
<feature type="compositionally biased region" description="Basic and acidic residues" evidence="1">
    <location>
        <begin position="1041"/>
        <end position="1052"/>
    </location>
</feature>
<feature type="compositionally biased region" description="Gly residues" evidence="1">
    <location>
        <begin position="666"/>
        <end position="675"/>
    </location>
</feature>
<proteinExistence type="predicted"/>
<comment type="caution">
    <text evidence="2">The sequence shown here is derived from an EMBL/GenBank/DDBJ whole genome shotgun (WGS) entry which is preliminary data.</text>
</comment>
<feature type="compositionally biased region" description="Gly residues" evidence="1">
    <location>
        <begin position="196"/>
        <end position="206"/>
    </location>
</feature>
<feature type="compositionally biased region" description="Basic and acidic residues" evidence="1">
    <location>
        <begin position="980"/>
        <end position="1004"/>
    </location>
</feature>
<feature type="compositionally biased region" description="Low complexity" evidence="1">
    <location>
        <begin position="361"/>
        <end position="375"/>
    </location>
</feature>
<dbReference type="Proteomes" id="UP001314263">
    <property type="component" value="Unassembled WGS sequence"/>
</dbReference>